<dbReference type="PANTHER" id="PTHR30126:SF39">
    <property type="entry name" value="HTH-TYPE TRANSCRIPTIONAL REGULATOR CYSL"/>
    <property type="match status" value="1"/>
</dbReference>
<gene>
    <name evidence="6" type="ORF">Leucomu_10945</name>
</gene>
<keyword evidence="3" id="KW-0238">DNA-binding</keyword>
<dbReference type="CDD" id="cd05466">
    <property type="entry name" value="PBP2_LTTR_substrate"/>
    <property type="match status" value="1"/>
</dbReference>
<dbReference type="Pfam" id="PF03466">
    <property type="entry name" value="LysR_substrate"/>
    <property type="match status" value="1"/>
</dbReference>
<reference evidence="6 7" key="1">
    <citation type="submission" date="2019-01" db="EMBL/GenBank/DDBJ databases">
        <title>Leucobacter muris sp. nov. isolated from the nose of a laboratory mouse.</title>
        <authorList>
            <person name="Benga L."/>
            <person name="Sproeer C."/>
            <person name="Schumann P."/>
            <person name="Verbarg S."/>
            <person name="Bunk B."/>
            <person name="Engelhardt E."/>
            <person name="Benten P.M."/>
            <person name="Sager M."/>
        </authorList>
    </citation>
    <scope>NUCLEOTIDE SEQUENCE [LARGE SCALE GENOMIC DNA]</scope>
    <source>
        <strain evidence="6 7">DSM 101948</strain>
    </source>
</reference>
<evidence type="ECO:0000256" key="3">
    <source>
        <dbReference type="ARBA" id="ARBA00023125"/>
    </source>
</evidence>
<protein>
    <submittedName>
        <fullName evidence="6">LysR family transcriptional regulator</fullName>
    </submittedName>
</protein>
<evidence type="ECO:0000256" key="4">
    <source>
        <dbReference type="ARBA" id="ARBA00023163"/>
    </source>
</evidence>
<dbReference type="PROSITE" id="PS50931">
    <property type="entry name" value="HTH_LYSR"/>
    <property type="match status" value="1"/>
</dbReference>
<dbReference type="Gene3D" id="1.10.10.10">
    <property type="entry name" value="Winged helix-like DNA-binding domain superfamily/Winged helix DNA-binding domain"/>
    <property type="match status" value="1"/>
</dbReference>
<dbReference type="PANTHER" id="PTHR30126">
    <property type="entry name" value="HTH-TYPE TRANSCRIPTIONAL REGULATOR"/>
    <property type="match status" value="1"/>
</dbReference>
<dbReference type="Proteomes" id="UP000285768">
    <property type="component" value="Chromosome"/>
</dbReference>
<sequence length="310" mass="33864">MPGVAMLNPVHLRTLLEVVRLGSFAGAANRLGYTPSAVSQQMAALEHDSGVRLFERTARSARPTQAAEIMAQHAVNVLAELDALLEAAAGAGLDTREELRLSIYASLAHRVFPDLLTEQLVDEPLLGVRLTIRDPSPAIQALRNGEEVDVSLVYQVGDSGLSWPDSVHPEYLGEDRYRVVVPESWDPHRHGPVSASQLVGRPWVLHHPGSSDIAEIEGAFSARELRPRVVARCDDFSVSLKLIGSGYAASFMPEVALGELPAGVRVLDVPEIALSRRVWALVSRRAPQQPVQRLLRRMREAITRDGAPLE</sequence>
<comment type="similarity">
    <text evidence="1">Belongs to the LysR transcriptional regulatory family.</text>
</comment>
<name>A0ABX5QH61_9MICO</name>
<evidence type="ECO:0000256" key="1">
    <source>
        <dbReference type="ARBA" id="ARBA00009437"/>
    </source>
</evidence>
<dbReference type="EMBL" id="CP035037">
    <property type="protein sequence ID" value="QAB18365.1"/>
    <property type="molecule type" value="Genomic_DNA"/>
</dbReference>
<evidence type="ECO:0000259" key="5">
    <source>
        <dbReference type="PROSITE" id="PS50931"/>
    </source>
</evidence>
<keyword evidence="4" id="KW-0804">Transcription</keyword>
<keyword evidence="2" id="KW-0805">Transcription regulation</keyword>
<dbReference type="InterPro" id="IPR036390">
    <property type="entry name" value="WH_DNA-bd_sf"/>
</dbReference>
<dbReference type="InterPro" id="IPR000847">
    <property type="entry name" value="LysR_HTH_N"/>
</dbReference>
<dbReference type="InterPro" id="IPR036388">
    <property type="entry name" value="WH-like_DNA-bd_sf"/>
</dbReference>
<proteinExistence type="inferred from homology"/>
<evidence type="ECO:0000313" key="7">
    <source>
        <dbReference type="Proteomes" id="UP000285768"/>
    </source>
</evidence>
<dbReference type="SUPFAM" id="SSF53850">
    <property type="entry name" value="Periplasmic binding protein-like II"/>
    <property type="match status" value="1"/>
</dbReference>
<organism evidence="6 7">
    <name type="scientific">Leucobacter muris</name>
    <dbReference type="NCBI Taxonomy" id="1935379"/>
    <lineage>
        <taxon>Bacteria</taxon>
        <taxon>Bacillati</taxon>
        <taxon>Actinomycetota</taxon>
        <taxon>Actinomycetes</taxon>
        <taxon>Micrococcales</taxon>
        <taxon>Microbacteriaceae</taxon>
        <taxon>Leucobacter</taxon>
    </lineage>
</organism>
<feature type="domain" description="HTH lysR-type" evidence="5">
    <location>
        <begin position="7"/>
        <end position="64"/>
    </location>
</feature>
<dbReference type="InterPro" id="IPR005119">
    <property type="entry name" value="LysR_subst-bd"/>
</dbReference>
<keyword evidence="7" id="KW-1185">Reference proteome</keyword>
<evidence type="ECO:0000256" key="2">
    <source>
        <dbReference type="ARBA" id="ARBA00023015"/>
    </source>
</evidence>
<evidence type="ECO:0000313" key="6">
    <source>
        <dbReference type="EMBL" id="QAB18365.1"/>
    </source>
</evidence>
<dbReference type="SUPFAM" id="SSF46785">
    <property type="entry name" value="Winged helix' DNA-binding domain"/>
    <property type="match status" value="1"/>
</dbReference>
<accession>A0ABX5QH61</accession>
<dbReference type="Pfam" id="PF00126">
    <property type="entry name" value="HTH_1"/>
    <property type="match status" value="1"/>
</dbReference>
<dbReference type="Gene3D" id="3.40.190.10">
    <property type="entry name" value="Periplasmic binding protein-like II"/>
    <property type="match status" value="2"/>
</dbReference>